<dbReference type="EMBL" id="WTUX01000006">
    <property type="protein sequence ID" value="MZR12175.1"/>
    <property type="molecule type" value="Genomic_DNA"/>
</dbReference>
<proteinExistence type="predicted"/>
<gene>
    <name evidence="2" type="ORF">GQE99_03970</name>
</gene>
<dbReference type="AlphaFoldDB" id="A0A845LWK7"/>
<name>A0A845LWK7_9RHOB</name>
<dbReference type="RefSeq" id="WP_161350285.1">
    <property type="nucleotide sequence ID" value="NZ_WTUX01000006.1"/>
</dbReference>
<evidence type="ECO:0000313" key="3">
    <source>
        <dbReference type="Proteomes" id="UP000467322"/>
    </source>
</evidence>
<accession>A0A845LWK7</accession>
<evidence type="ECO:0000256" key="1">
    <source>
        <dbReference type="SAM" id="MobiDB-lite"/>
    </source>
</evidence>
<comment type="caution">
    <text evidence="2">The sequence shown here is derived from an EMBL/GenBank/DDBJ whole genome shotgun (WGS) entry which is preliminary data.</text>
</comment>
<dbReference type="Proteomes" id="UP000467322">
    <property type="component" value="Unassembled WGS sequence"/>
</dbReference>
<organism evidence="2 3">
    <name type="scientific">Maritimibacter harenae</name>
    <dbReference type="NCBI Taxonomy" id="2606218"/>
    <lineage>
        <taxon>Bacteria</taxon>
        <taxon>Pseudomonadati</taxon>
        <taxon>Pseudomonadota</taxon>
        <taxon>Alphaproteobacteria</taxon>
        <taxon>Rhodobacterales</taxon>
        <taxon>Roseobacteraceae</taxon>
        <taxon>Maritimibacter</taxon>
    </lineage>
</organism>
<reference evidence="2 3" key="1">
    <citation type="submission" date="2019-12" db="EMBL/GenBank/DDBJ databases">
        <title>Maritimibacter sp. nov. sp. isolated from sea sand.</title>
        <authorList>
            <person name="Kim J."/>
            <person name="Jeong S.E."/>
            <person name="Jung H.S."/>
            <person name="Jeon C.O."/>
        </authorList>
    </citation>
    <scope>NUCLEOTIDE SEQUENCE [LARGE SCALE GENOMIC DNA]</scope>
    <source>
        <strain evidence="2 3">DP07</strain>
    </source>
</reference>
<feature type="region of interest" description="Disordered" evidence="1">
    <location>
        <begin position="313"/>
        <end position="352"/>
    </location>
</feature>
<keyword evidence="3" id="KW-1185">Reference proteome</keyword>
<protein>
    <submittedName>
        <fullName evidence="2">Uncharacterized protein</fullName>
    </submittedName>
</protein>
<evidence type="ECO:0000313" key="2">
    <source>
        <dbReference type="EMBL" id="MZR12175.1"/>
    </source>
</evidence>
<sequence>MEEKSRGRSYRVRLFLSVDLSGSTAFKNSASGEQRDSGATPRWVTLFEQFYTNFPDRYAATFDKQRTENMGSDHCPKLWKAVGDELVFCGRVTTKLAVATALKAFIHTLHEYRKVLADGKHDLNLKGAGFLAAFPEPNRAVKLRREGAAEEPDMLSASEALEAAADAKPFDYDFLGKAIDTGFRVAHSAKPERFALSVQLARLLAEAEPGFGFDFDIHLEQPMPMKGVNKGEAYPSLFIDTLKHLPTEKTRKLERNLLSPKGPPDRTQLAEYLVSYCEVVGTDEIMLPDNADGPCPDSPPSYQAHRSKIAEHLAAEIGRGSAGDDTPEGYDKEDTADVPPSEPLNPLPKLGE</sequence>